<name>A0AAJ6P4A3_9GAMM</name>
<dbReference type="GO" id="GO:0009279">
    <property type="term" value="C:cell outer membrane"/>
    <property type="evidence" value="ECO:0007669"/>
    <property type="project" value="UniProtKB-SubCell"/>
</dbReference>
<dbReference type="EMBL" id="CP085083">
    <property type="protein sequence ID" value="WDZ50318.1"/>
    <property type="molecule type" value="Genomic_DNA"/>
</dbReference>
<keyword evidence="7" id="KW-0732">Signal</keyword>
<feature type="domain" description="Trimeric autotransporter adhesin YadA-like head" evidence="15">
    <location>
        <begin position="587"/>
        <end position="612"/>
    </location>
</feature>
<accession>A0AAJ6P4A3</accession>
<dbReference type="Gene3D" id="6.10.250.2040">
    <property type="match status" value="1"/>
</dbReference>
<feature type="compositionally biased region" description="Low complexity" evidence="13">
    <location>
        <begin position="57"/>
        <end position="69"/>
    </location>
</feature>
<evidence type="ECO:0000259" key="15">
    <source>
        <dbReference type="Pfam" id="PF05658"/>
    </source>
</evidence>
<dbReference type="PANTHER" id="PTHR18870">
    <property type="entry name" value="PROTEIN TAG-278-RELATED"/>
    <property type="match status" value="1"/>
</dbReference>
<protein>
    <submittedName>
        <fullName evidence="18">Trimeric autotransporter adhesin Ata</fullName>
    </submittedName>
</protein>
<feature type="domain" description="Trimeric autotransporter adhesin YadA-like head" evidence="15">
    <location>
        <begin position="162"/>
        <end position="185"/>
    </location>
</feature>
<dbReference type="InterPro" id="IPR024973">
    <property type="entry name" value="ESPR"/>
</dbReference>
<feature type="domain" description="Trimeric autotransporter adhesin YadA-like stalk" evidence="16">
    <location>
        <begin position="1507"/>
        <end position="1546"/>
    </location>
</feature>
<evidence type="ECO:0000259" key="16">
    <source>
        <dbReference type="Pfam" id="PF05662"/>
    </source>
</evidence>
<evidence type="ECO:0000313" key="19">
    <source>
        <dbReference type="Proteomes" id="UP001199528"/>
    </source>
</evidence>
<feature type="region of interest" description="Disordered" evidence="13">
    <location>
        <begin position="57"/>
        <end position="84"/>
    </location>
</feature>
<feature type="domain" description="Trimeric autotransporter adhesin YadA-like head" evidence="15">
    <location>
        <begin position="298"/>
        <end position="320"/>
    </location>
</feature>
<feature type="domain" description="Trimeric autotransporter adhesin YadA-like stalk" evidence="16">
    <location>
        <begin position="1680"/>
        <end position="1721"/>
    </location>
</feature>
<evidence type="ECO:0000313" key="18">
    <source>
        <dbReference type="EMBL" id="WDZ50318.1"/>
    </source>
</evidence>
<feature type="domain" description="Trimeric autotransporter adhesin YadA-like stalk" evidence="16">
    <location>
        <begin position="2542"/>
        <end position="2574"/>
    </location>
</feature>
<dbReference type="Proteomes" id="UP001199528">
    <property type="component" value="Chromosome"/>
</dbReference>
<dbReference type="Pfam" id="PF13018">
    <property type="entry name" value="ESPR"/>
    <property type="match status" value="1"/>
</dbReference>
<dbReference type="InterPro" id="IPR011049">
    <property type="entry name" value="Serralysin-like_metalloprot_C"/>
</dbReference>
<dbReference type="InterPro" id="IPR008640">
    <property type="entry name" value="Adhesin_Head_dom"/>
</dbReference>
<dbReference type="Pfam" id="PF03895">
    <property type="entry name" value="YadA_anchor"/>
    <property type="match status" value="1"/>
</dbReference>
<dbReference type="SUPFAM" id="SSF101967">
    <property type="entry name" value="Adhesin YadA, collagen-binding domain"/>
    <property type="match status" value="17"/>
</dbReference>
<feature type="domain" description="Trimeric autotransporter adhesin YadA-like stalk" evidence="16">
    <location>
        <begin position="351"/>
        <end position="384"/>
    </location>
</feature>
<keyword evidence="5" id="KW-1134">Transmembrane beta strand</keyword>
<feature type="coiled-coil region" evidence="12">
    <location>
        <begin position="794"/>
        <end position="850"/>
    </location>
</feature>
<dbReference type="KEGG" id="aviv:LF296_13435"/>
<dbReference type="Pfam" id="PF05658">
    <property type="entry name" value="YadA_head"/>
    <property type="match status" value="10"/>
</dbReference>
<feature type="domain" description="Trimeric autotransporter adhesin YadA-like stalk" evidence="16">
    <location>
        <begin position="952"/>
        <end position="991"/>
    </location>
</feature>
<dbReference type="PANTHER" id="PTHR18870:SF9">
    <property type="entry name" value="PROTEIN TAG-278-RELATED"/>
    <property type="match status" value="1"/>
</dbReference>
<gene>
    <name evidence="18" type="primary">ata</name>
    <name evidence="18" type="ORF">LF296_13435</name>
</gene>
<feature type="coiled-coil region" evidence="12">
    <location>
        <begin position="1356"/>
        <end position="1405"/>
    </location>
</feature>
<evidence type="ECO:0000256" key="4">
    <source>
        <dbReference type="ARBA" id="ARBA00022448"/>
    </source>
</evidence>
<feature type="coiled-coil region" evidence="12">
    <location>
        <begin position="974"/>
        <end position="1041"/>
    </location>
</feature>
<reference evidence="18" key="1">
    <citation type="journal article" date="2022" name="Front Environ Sci">
        <title>Complete genome sequence analysis of a novel alkane-degrading bacterial strain, Acinetobacter vivianii KJ-1, and its diesel degradation ability.</title>
        <authorList>
            <person name="Zhang Y."/>
            <person name="Song F."/>
            <person name="Wang J."/>
            <person name="Zhao Q."/>
            <person name="Zheng L."/>
            <person name="Wang Z."/>
            <person name="Zhang X."/>
            <person name="Gao Y."/>
            <person name="Chen G."/>
            <person name="Huang Y."/>
        </authorList>
    </citation>
    <scope>NUCLEOTIDE SEQUENCE</scope>
    <source>
        <strain evidence="18">KJ-1</strain>
    </source>
</reference>
<feature type="domain" description="Trimeric autotransporter adhesin YadA-like head" evidence="15">
    <location>
        <begin position="663"/>
        <end position="689"/>
    </location>
</feature>
<dbReference type="Gene3D" id="1.20.5.170">
    <property type="match status" value="5"/>
</dbReference>
<evidence type="ECO:0000256" key="11">
    <source>
        <dbReference type="ARBA" id="ARBA00023237"/>
    </source>
</evidence>
<evidence type="ECO:0000259" key="14">
    <source>
        <dbReference type="Pfam" id="PF03895"/>
    </source>
</evidence>
<feature type="domain" description="Trimeric autotransporter adhesin YadA-like stalk" evidence="16">
    <location>
        <begin position="2025"/>
        <end position="2066"/>
    </location>
</feature>
<reference evidence="18" key="2">
    <citation type="submission" date="2023-02" db="EMBL/GenBank/DDBJ databases">
        <authorList>
            <person name="Huang Y."/>
            <person name="Zhang Y."/>
            <person name="Zhang T."/>
            <person name="Wang J."/>
        </authorList>
    </citation>
    <scope>NUCLEOTIDE SEQUENCE</scope>
    <source>
        <strain evidence="18">KJ-1</strain>
    </source>
</reference>
<feature type="domain" description="Trimeric autotransporter adhesin YadA-like stalk" evidence="16">
    <location>
        <begin position="1143"/>
        <end position="1182"/>
    </location>
</feature>
<evidence type="ECO:0000256" key="9">
    <source>
        <dbReference type="ARBA" id="ARBA00023054"/>
    </source>
</evidence>
<dbReference type="Gene3D" id="2.150.10.10">
    <property type="entry name" value="Serralysin-like metalloprotease, C-terminal"/>
    <property type="match status" value="5"/>
</dbReference>
<dbReference type="InterPro" id="IPR005594">
    <property type="entry name" value="YadA_C"/>
</dbReference>
<organism evidence="18 19">
    <name type="scientific">Acinetobacter vivianii</name>
    <dbReference type="NCBI Taxonomy" id="1776742"/>
    <lineage>
        <taxon>Bacteria</taxon>
        <taxon>Pseudomonadati</taxon>
        <taxon>Pseudomonadota</taxon>
        <taxon>Gammaproteobacteria</taxon>
        <taxon>Moraxellales</taxon>
        <taxon>Moraxellaceae</taxon>
        <taxon>Acinetobacter</taxon>
    </lineage>
</organism>
<keyword evidence="6" id="KW-0812">Transmembrane</keyword>
<keyword evidence="8" id="KW-0653">Protein transport</keyword>
<feature type="coiled-coil region" evidence="12">
    <location>
        <begin position="1165"/>
        <end position="1232"/>
    </location>
</feature>
<sequence length="3162" mass="323470">MNKVYKVVWNASIGAWVATSELAKSKTKTKSKISNLTAAVLVGAISFSPAAFAASGTESGKGSGTSISGARCSEGEATTSGNRDIAIGCGSKTQGTGVSNIANRQNPYNNSTGAFAGAMKQGGAISLGTGAATEENFGTAIGSYATTKGIAAVAIGTAALSTGNTSLAIGRQSAATGDYAQALGNVAAATGKGSLAIGHSATAEGYRSIAIGSPDIENAGSVAGQAGAEYQKNMATKATGKDSIAFGGGAVATQENSLAIGAFSASTGKKSVAIGTGAKANKDEAVVIGDQAEAAFDGGVAIGKGARSEAENSIALGKDSKATQATEKGFLTKQAAPTGVLSVGDVGAERRIQNVADGAVDSDAATVGQLKAARTHYVSVNDNGVQSGNYENDGAKARNSIAVGVEAVATGYDAVVVGSHAKGAGVGAISVGNASETVGSGDVAIGRNSSTKGAAGMTPGYSNQSIAIGDQTKAIGDQSIAIGADVIARGNSSVAIGGDDVDKIARDVELSQKYTEITGGKLQAGKYPTTETGHGSTAVGVQAVGTGAFASAFGMTSKATGDASSAFGVMSNAAGKGASAFGAVAQATGDGASAMGINSLASGTNSTAIGSGNKPGEGATATGNGAAAIGSGAQATGDSAAAIGKGAEASNENAAAVGGGAKATGKNSAAIGGGAIADQENAVAVGQGAQSMVVGGVALGARSRVEAENSVALGQDAVATETTGSSFLTNRDASMSNGVISVGSAGKERRITNVEDGSADSDAVTVRQLKNVDSRVNENAQNITNLDQKIDNTKTDLGNQITDTNNKLDDAKKDLGNQITDTNNKLNDTKDQLTNQITDTKTELNNTITNTKTELENKGLNFAGNAGADVHRKLGDKLNIIGGADAATAEDKTSGENVITRTTEDGIKIELLKDAKFDSITTGDSVLNNNGLTIKDGPSITKDGINAGNKTITNVADGVNGKDAVNVDQLTNVKDGLDGKITDTNNKLDDAKKDLGNQITDTNNKLDDAKKDLGNQITDTRDQLTNQITDTKTELNNTITNTKTELQNKGLNFAGNAGADVHRKLGDKLNIVGGADAATAEDKTSGENVITRTTEDGIKIELLKDAKFDSITTGDSVLNNNGLTIKDGPSITKGGINAGNKTITNVADGVNGKDAVNVDQLTNVKDGLDGKITDTNNKLDDAKKDLGNQITDTNNKLDDAKKDLGNQITDTKDQLTNQITDTKTELNNTITNTKTELENKGLNFAGNAGADVHRKLGDKLNIVGGADAATAEDKTSGENVITRTTEDGIKIELLKDAKFDSITTGDSVLNNNGLTIKDGPSITKDGINAGNKVITNVADGVNGKDAVNVDQLTNVKDGLDGKITDTNNKLDDAKKDLGNQITNTKDQLTNQITDTKTELNNTITNTKTELENKGLNFAGNTGTDVHRKLGDKLNIVGGADAATAEDKTSGENVITRTTEDGIKIELLKDAKFDSITTGDSVLNNNGLTIKDGPSITKDGINAGNKTITNVADGVNGKDAVNVDQLTNVKDGLDGKITDTNNKLDDAKKDLGNQITNTKDQLTNQITDTKTELNNTITNTKTELENKGLNFAGNAGADVHRKLGDKLNIVGGADAATVEDKTSGENVITRTTEDGIKIELLKDAKFDSITTGDSVLNNNGLTIKDGPSITKDGINAGNKVITNVADGSIANGSKDAVNGGQVKNISDSIKNSIGGNTTVNPDGSITTNNIGGTGKNNINDAIKSVDDKVTNGVNDLTNKGLNFAGNAGADVHRKLGDKLNIVGGADAATAEDKTSGENVITRTTEDGIKIELLKDAKFDSITTGDSVLNNNGLSIKDGPSITKDGINAGNKTITNVADGVNGKDAVNVDQLTNVKDGLDGKITDTNNKLDDAKKDLGNQITNTKDQLTNQITDTKTELNNTITNTKTELENKGLNFAGNAGADVHRKLGDKLNIVGGADAATAEDKTSGENVITRTTEDGIKIELLKDAKFDSITTGDSVLNNNGLTIKDGPSITKDGINAGNKVITNVADGSIANGSKDAVNGGQVKNISDSITNSIGGNTTVNPDGSITTNNIGGTGKNNINDAIKSVDDKVTNGVNDLTNKGLNFAGNAGKDVHRKLGDKLNIVGGADAATAEDKTSGENVITRTTEDGIKIELLKDAKFDSITTGDSVLNNNGLTIKDGPSITKDGINAGNKTITNVADGVNGKDAVNVDQLTNVKDGLDGKITDTNNKLDDAKKDLGNQITNTKDQLTNQITDTKTELNNTITNTKTELENKGLNFAGNAGADVHRKLGDKLNIVGGADAATVEDKTSGENVITRTTEDGIKIELLKDAKFDSITTGDSVLNNNGLTIKDGPSITKDGINAGNKVITNVADGSIANGSKDAVNGGQVKNISDSIKNSIGGNTTVNPDGSITTNNIGGTGKNNINDAIKSVDDKVTNGVNDLTNKGLNFAGNAGKDVHRKLGDKLNIIGGADAETAEDKTSGENVITRTTEDGIKIELLKDAKFDSITTGDTVLNNNGLVIKNGPSITKDGINAGNKTITNVADAVNGKDAVNLDQLHKVITGDNSINNGGAITNIGGTGKDNVNDAISHVKDAATKAKTTVTEGDNIVVKETTNKDGSTNYEVLTKKDLTLDSVTTGDSVLNNNGLTIKDGPSITKDGINAGNKVITNVADGSIANGSKDAVNGGQVKNISDSIKNSIGGNTTVNPDGSITTNNIGGTGKNNINDAIKSVDDKVTNGVNDLTNKGLNFAGNAGKDVHRKLGDKLNIVGGADAETAEDKTSGENVITRTTEDGIKIELLKDAKFDSITTGDTVLNNNGLVIKNGPSITKDGINAGNKTITNVADGVNGKDAVNVDQLNKLKDQIGKDIGNLSDNAVQYDKDKDGNVDKNSVTLGGGDKGTNLKNVADGQIEKDSKDAVNGGQLWDVKQNVDKNTNDIQNIQNNINNINNGKSGLVQQQESNGEITVGKDTGGKSVNMAGKDGDRVIKGVDNGTIAKDSKEAVNGGQIHNISDSIKNSIGGNTSIDKDGTIKTNNIGGTGKDTIHDAIGTLNQSNQELGNRITNLGDQLQQAFYDTNQRIDSVEKKANAGVAAAMALEAAPFVAGKYTYAAGAAYHGGENAVGVTLRKTSDNGRWSITGGVAAASQGDPSVRIGISGVIN</sequence>
<feature type="coiled-coil region" evidence="12">
    <location>
        <begin position="2219"/>
        <end position="2268"/>
    </location>
</feature>
<feature type="domain" description="Trimeric autotransporter adhesin YadA-like head" evidence="15">
    <location>
        <begin position="267"/>
        <end position="292"/>
    </location>
</feature>
<feature type="domain" description="Trimeric autotransporter adhesin YadA-like stalk" evidence="16">
    <location>
        <begin position="2907"/>
        <end position="2948"/>
    </location>
</feature>
<feature type="domain" description="Trimeric autotransporter adhesin YadA-like stalk" evidence="16">
    <location>
        <begin position="2370"/>
        <end position="2411"/>
    </location>
</feature>
<dbReference type="NCBIfam" id="NF033481">
    <property type="entry name" value="auto_Ata"/>
    <property type="match status" value="1"/>
</dbReference>
<feature type="domain" description="Trimeric autotransporter adhesin YadA-like head" evidence="15">
    <location>
        <begin position="189"/>
        <end position="213"/>
    </location>
</feature>
<evidence type="ECO:0000256" key="13">
    <source>
        <dbReference type="SAM" id="MobiDB-lite"/>
    </source>
</evidence>
<keyword evidence="4" id="KW-0813">Transport</keyword>
<evidence type="ECO:0000256" key="5">
    <source>
        <dbReference type="ARBA" id="ARBA00022452"/>
    </source>
</evidence>
<feature type="domain" description="Trimeric autotransporter adhesin YadA-like stalk" evidence="16">
    <location>
        <begin position="1334"/>
        <end position="1373"/>
    </location>
</feature>
<feature type="domain" description="Trimeric autotransporter adhesin YadA-like stalk" evidence="16">
    <location>
        <begin position="2197"/>
        <end position="2236"/>
    </location>
</feature>
<feature type="domain" description="Trimeric autotransporter adhesin YadA-like stalk" evidence="16">
    <location>
        <begin position="1852"/>
        <end position="1891"/>
    </location>
</feature>
<evidence type="ECO:0000256" key="8">
    <source>
        <dbReference type="ARBA" id="ARBA00022927"/>
    </source>
</evidence>
<evidence type="ECO:0000256" key="7">
    <source>
        <dbReference type="ARBA" id="ARBA00022729"/>
    </source>
</evidence>
<evidence type="ECO:0000259" key="17">
    <source>
        <dbReference type="Pfam" id="PF13018"/>
    </source>
</evidence>
<feature type="domain" description="ESPR" evidence="17">
    <location>
        <begin position="1"/>
        <end position="43"/>
    </location>
</feature>
<feature type="domain" description="Trimeric autotransporter adhesin YadA-like stalk" evidence="16">
    <location>
        <begin position="2670"/>
        <end position="2711"/>
    </location>
</feature>
<feature type="domain" description="Trimeric autotransporter adhesin YadA-like head" evidence="15">
    <location>
        <begin position="464"/>
        <end position="484"/>
    </location>
</feature>
<dbReference type="CDD" id="cd12820">
    <property type="entry name" value="LbR_YadA-like"/>
    <property type="match status" value="2"/>
</dbReference>
<dbReference type="RefSeq" id="WP_272654669.1">
    <property type="nucleotide sequence ID" value="NZ_CP085083.1"/>
</dbReference>
<dbReference type="Gene3D" id="3.30.1300.30">
    <property type="entry name" value="GSPII I/J protein-like"/>
    <property type="match status" value="1"/>
</dbReference>
<feature type="domain" description="Trimeric autotransporter adhesin YadA-like stalk" evidence="16">
    <location>
        <begin position="750"/>
        <end position="789"/>
    </location>
</feature>
<feature type="domain" description="Trimeric autotransporter adhesin YadA-like stalk" evidence="16">
    <location>
        <begin position="2989"/>
        <end position="3029"/>
    </location>
</feature>
<feature type="domain" description="Trimeric autotransporter adhesin YadA-like head" evidence="15">
    <location>
        <begin position="238"/>
        <end position="264"/>
    </location>
</feature>
<feature type="coiled-coil region" evidence="12">
    <location>
        <begin position="1874"/>
        <end position="1923"/>
    </location>
</feature>
<evidence type="ECO:0000256" key="3">
    <source>
        <dbReference type="ARBA" id="ARBA00005848"/>
    </source>
</evidence>
<comment type="subcellular location">
    <subcellularLocation>
        <location evidence="2">Cell outer membrane</location>
    </subcellularLocation>
    <subcellularLocation>
        <location evidence="1">Cell surface</location>
    </subcellularLocation>
</comment>
<evidence type="ECO:0000256" key="12">
    <source>
        <dbReference type="SAM" id="Coils"/>
    </source>
</evidence>
<evidence type="ECO:0000256" key="1">
    <source>
        <dbReference type="ARBA" id="ARBA00004241"/>
    </source>
</evidence>
<dbReference type="Pfam" id="PF05662">
    <property type="entry name" value="YadA_stalk"/>
    <property type="match status" value="16"/>
</dbReference>
<keyword evidence="10" id="KW-0472">Membrane</keyword>
<evidence type="ECO:0000256" key="2">
    <source>
        <dbReference type="ARBA" id="ARBA00004442"/>
    </source>
</evidence>
<dbReference type="SUPFAM" id="SSF54523">
    <property type="entry name" value="Pili subunits"/>
    <property type="match status" value="1"/>
</dbReference>
<feature type="domain" description="Trimeric autotransporter adhesin YadA-like head" evidence="15">
    <location>
        <begin position="695"/>
        <end position="717"/>
    </location>
</feature>
<keyword evidence="9 12" id="KW-0175">Coiled coil</keyword>
<feature type="domain" description="Trimeric autotransporter adhesin YadA-like stalk" evidence="16">
    <location>
        <begin position="2842"/>
        <end position="2882"/>
    </location>
</feature>
<dbReference type="GO" id="GO:0009986">
    <property type="term" value="C:cell surface"/>
    <property type="evidence" value="ECO:0007669"/>
    <property type="project" value="UniProtKB-SubCell"/>
</dbReference>
<dbReference type="InterPro" id="IPR008635">
    <property type="entry name" value="Coiled_stalk_dom"/>
</dbReference>
<keyword evidence="11" id="KW-0998">Cell outer membrane</keyword>
<feature type="domain" description="Trimeric autotransporter adhesin YadA-like C-terminal membrane anchor" evidence="14">
    <location>
        <begin position="3107"/>
        <end position="3158"/>
    </location>
</feature>
<comment type="similarity">
    <text evidence="3">Belongs to the autotransporter-2 (AT-2) (TC 1.B.40) family.</text>
</comment>
<dbReference type="GO" id="GO:0015031">
    <property type="term" value="P:protein transport"/>
    <property type="evidence" value="ECO:0007669"/>
    <property type="project" value="UniProtKB-KW"/>
</dbReference>
<dbReference type="InterPro" id="IPR045584">
    <property type="entry name" value="Pilin-like"/>
</dbReference>
<evidence type="ECO:0000256" key="6">
    <source>
        <dbReference type="ARBA" id="ARBA00022692"/>
    </source>
</evidence>
<proteinExistence type="inferred from homology"/>
<feature type="coiled-coil region" evidence="12">
    <location>
        <begin position="1529"/>
        <end position="1578"/>
    </location>
</feature>
<feature type="domain" description="Trimeric autotransporter adhesin YadA-like head" evidence="15">
    <location>
        <begin position="395"/>
        <end position="421"/>
    </location>
</feature>
<evidence type="ECO:0000256" key="10">
    <source>
        <dbReference type="ARBA" id="ARBA00023136"/>
    </source>
</evidence>
<dbReference type="Gene3D" id="2.20.70.140">
    <property type="match status" value="12"/>
</dbReference>